<feature type="region of interest" description="Disordered" evidence="1">
    <location>
        <begin position="39"/>
        <end position="69"/>
    </location>
</feature>
<feature type="domain" description="Apple" evidence="2">
    <location>
        <begin position="524"/>
        <end position="609"/>
    </location>
</feature>
<feature type="compositionally biased region" description="Low complexity" evidence="1">
    <location>
        <begin position="300"/>
        <end position="311"/>
    </location>
</feature>
<evidence type="ECO:0000313" key="4">
    <source>
        <dbReference type="WBParaSite" id="SMUV_0000507301-mRNA-1"/>
    </source>
</evidence>
<feature type="region of interest" description="Disordered" evidence="1">
    <location>
        <begin position="241"/>
        <end position="320"/>
    </location>
</feature>
<keyword evidence="3" id="KW-1185">Reference proteome</keyword>
<dbReference type="Gene3D" id="3.50.4.10">
    <property type="entry name" value="Hepatocyte Growth Factor"/>
    <property type="match status" value="2"/>
</dbReference>
<evidence type="ECO:0000256" key="1">
    <source>
        <dbReference type="SAM" id="MobiDB-lite"/>
    </source>
</evidence>
<dbReference type="Pfam" id="PF00024">
    <property type="entry name" value="PAN_1"/>
    <property type="match status" value="2"/>
</dbReference>
<dbReference type="SMART" id="SM00473">
    <property type="entry name" value="PAN_AP"/>
    <property type="match status" value="2"/>
</dbReference>
<evidence type="ECO:0000313" key="3">
    <source>
        <dbReference type="Proteomes" id="UP000046393"/>
    </source>
</evidence>
<dbReference type="Proteomes" id="UP000046393">
    <property type="component" value="Unplaced"/>
</dbReference>
<accession>A0A0N5AKP3</accession>
<dbReference type="SUPFAM" id="SSF57414">
    <property type="entry name" value="Hairpin loop containing domain-like"/>
    <property type="match status" value="2"/>
</dbReference>
<sequence length="612" mass="67854">MAKHFRGTYPGNVRKLPNDGYWNKVIVDGIQKYLIKETHSSGENETGQNPGSRSGEKQSPDRSSPLDFDEPSSCFDAVPNQSLLKAGFEMHKNMSLDACRCACINTWLTRNSKLLCRSFQYNKFNECLLNKADHHSKFDLVYDFTAQYYYINCTATELHKKLVGSYASCNAYSDTATILNSDGNNNFTHTFGTMFLMPKPNIPEYLISETLSRIKAQILAKKTVTTKKSNYELFTAIPQSEKQTTTTTTTTSTSTTKPMFSVNPNKKLSTESENKSVTEIQNNSNNSEASTEVSSEESSTENTEQISTSTTAGITVKSMSKINGSTTNSMIDETANENNSPNENYTEIIHINSSRTMMTISSKNPEKTTTMPEQIKKASDGSGSNSLTSVSSNITDELVAVTEASKTNIGEFTESSHFTVVNSLTTQQEFTDQVTLETSTQQILKQVTSNPELTTTATTVKTTTNNGTRKADSKHFNKLVKIASENDKKKKKATKKLIKTNKSEQNSNTSKVLASEATNRNRSCFEVIDGYAMKGTAGGLEHNVTVEQCMCICANNRISGNFDFQCKSATYYHNEKDCVLNLENRKQRPELYGKNENKEYSVSYIGLTCSTG</sequence>
<dbReference type="WBParaSite" id="SMUV_0000507301-mRNA-1">
    <property type="protein sequence ID" value="SMUV_0000507301-mRNA-1"/>
    <property type="gene ID" value="SMUV_0000507301"/>
</dbReference>
<dbReference type="InterPro" id="IPR003609">
    <property type="entry name" value="Pan_app"/>
</dbReference>
<reference evidence="4" key="1">
    <citation type="submission" date="2017-02" db="UniProtKB">
        <authorList>
            <consortium name="WormBaseParasite"/>
        </authorList>
    </citation>
    <scope>IDENTIFICATION</scope>
</reference>
<feature type="region of interest" description="Disordered" evidence="1">
    <location>
        <begin position="325"/>
        <end position="344"/>
    </location>
</feature>
<dbReference type="PANTHER" id="PTHR35193">
    <property type="entry name" value="MUCIN 13A, CELL SURFACE-ASSOCIATED-RELATED"/>
    <property type="match status" value="1"/>
</dbReference>
<protein>
    <submittedName>
        <fullName evidence="4">Apple domain-containing protein</fullName>
    </submittedName>
</protein>
<evidence type="ECO:0000259" key="2">
    <source>
        <dbReference type="PROSITE" id="PS50948"/>
    </source>
</evidence>
<dbReference type="PANTHER" id="PTHR35193:SF5">
    <property type="entry name" value="FLOCCULATION PROTEIN FLO11"/>
    <property type="match status" value="1"/>
</dbReference>
<dbReference type="PROSITE" id="PS50948">
    <property type="entry name" value="PAN"/>
    <property type="match status" value="2"/>
</dbReference>
<feature type="domain" description="Apple" evidence="2">
    <location>
        <begin position="74"/>
        <end position="153"/>
    </location>
</feature>
<proteinExistence type="predicted"/>
<dbReference type="AlphaFoldDB" id="A0A0N5AKP3"/>
<dbReference type="CDD" id="cd01099">
    <property type="entry name" value="PAN_AP_HGF"/>
    <property type="match status" value="1"/>
</dbReference>
<name>A0A0N5AKP3_9BILA</name>
<feature type="compositionally biased region" description="Low complexity" evidence="1">
    <location>
        <begin position="244"/>
        <end position="256"/>
    </location>
</feature>
<organism evidence="3 4">
    <name type="scientific">Syphacia muris</name>
    <dbReference type="NCBI Taxonomy" id="451379"/>
    <lineage>
        <taxon>Eukaryota</taxon>
        <taxon>Metazoa</taxon>
        <taxon>Ecdysozoa</taxon>
        <taxon>Nematoda</taxon>
        <taxon>Chromadorea</taxon>
        <taxon>Rhabditida</taxon>
        <taxon>Spirurina</taxon>
        <taxon>Oxyuridomorpha</taxon>
        <taxon>Oxyuroidea</taxon>
        <taxon>Oxyuridae</taxon>
        <taxon>Syphacia</taxon>
    </lineage>
</organism>
<feature type="compositionally biased region" description="Low complexity" evidence="1">
    <location>
        <begin position="282"/>
        <end position="293"/>
    </location>
</feature>
<feature type="compositionally biased region" description="Polar residues" evidence="1">
    <location>
        <begin position="43"/>
        <end position="52"/>
    </location>
</feature>
<dbReference type="STRING" id="451379.A0A0N5AKP3"/>